<comment type="caution">
    <text evidence="3">The sequence shown here is derived from an EMBL/GenBank/DDBJ whole genome shotgun (WGS) entry which is preliminary data.</text>
</comment>
<gene>
    <name evidence="3" type="ORF">GL50803_0011363</name>
</gene>
<evidence type="ECO:0000256" key="2">
    <source>
        <dbReference type="SAM" id="Phobius"/>
    </source>
</evidence>
<dbReference type="AlphaFoldDB" id="D3KH54"/>
<feature type="transmembrane region" description="Helical" evidence="2">
    <location>
        <begin position="51"/>
        <end position="74"/>
    </location>
</feature>
<keyword evidence="4" id="KW-1185">Reference proteome</keyword>
<organism evidence="3 4">
    <name type="scientific">Giardia intestinalis (strain ATCC 50803 / WB clone C6)</name>
    <name type="common">Giardia lamblia</name>
    <dbReference type="NCBI Taxonomy" id="184922"/>
    <lineage>
        <taxon>Eukaryota</taxon>
        <taxon>Metamonada</taxon>
        <taxon>Diplomonadida</taxon>
        <taxon>Hexamitidae</taxon>
        <taxon>Giardiinae</taxon>
        <taxon>Giardia</taxon>
    </lineage>
</organism>
<evidence type="ECO:0000313" key="4">
    <source>
        <dbReference type="Proteomes" id="UP000001548"/>
    </source>
</evidence>
<accession>D3KH54</accession>
<feature type="transmembrane region" description="Helical" evidence="2">
    <location>
        <begin position="12"/>
        <end position="31"/>
    </location>
</feature>
<feature type="transmembrane region" description="Helical" evidence="2">
    <location>
        <begin position="146"/>
        <end position="164"/>
    </location>
</feature>
<feature type="transmembrane region" description="Helical" evidence="2">
    <location>
        <begin position="81"/>
        <end position="101"/>
    </location>
</feature>
<dbReference type="Gene3D" id="1.20.1260.100">
    <property type="entry name" value="TspO/MBR protein"/>
    <property type="match status" value="1"/>
</dbReference>
<name>D3KH54_GIAIC</name>
<dbReference type="Proteomes" id="UP000001548">
    <property type="component" value="Unassembled WGS sequence"/>
</dbReference>
<dbReference type="EMBL" id="AACB03000002">
    <property type="protein sequence ID" value="KAE8303454.1"/>
    <property type="molecule type" value="Genomic_DNA"/>
</dbReference>
<dbReference type="InterPro" id="IPR038330">
    <property type="entry name" value="TspO/MBR-related_sf"/>
</dbReference>
<dbReference type="VEuPathDB" id="GiardiaDB:GL50803_11363"/>
<reference evidence="3 4" key="1">
    <citation type="journal article" date="2007" name="Science">
        <title>Genomic minimalism in the early diverging intestinal parasite Giardia lamblia.</title>
        <authorList>
            <person name="Morrison H.G."/>
            <person name="McArthur A.G."/>
            <person name="Gillin F.D."/>
            <person name="Aley S.B."/>
            <person name="Adam R.D."/>
            <person name="Olsen G.J."/>
            <person name="Best A.A."/>
            <person name="Cande W.Z."/>
            <person name="Chen F."/>
            <person name="Cipriano M.J."/>
            <person name="Davids B.J."/>
            <person name="Dawson S.C."/>
            <person name="Elmendorf H.G."/>
            <person name="Hehl A.B."/>
            <person name="Holder M.E."/>
            <person name="Huse S.M."/>
            <person name="Kim U.U."/>
            <person name="Lasek-Nesselquist E."/>
            <person name="Manning G."/>
            <person name="Nigam A."/>
            <person name="Nixon J.E."/>
            <person name="Palm D."/>
            <person name="Passamaneck N.E."/>
            <person name="Prabhu A."/>
            <person name="Reich C.I."/>
            <person name="Reiner D.S."/>
            <person name="Samuelson J."/>
            <person name="Svard S.G."/>
            <person name="Sogin M.L."/>
        </authorList>
    </citation>
    <scope>NUCLEOTIDE SEQUENCE [LARGE SCALE GENOMIC DNA]</scope>
    <source>
        <strain evidence="3 4">WB C6</strain>
    </source>
</reference>
<evidence type="ECO:0000313" key="3">
    <source>
        <dbReference type="EMBL" id="KAE8303454.1"/>
    </source>
</evidence>
<feature type="region of interest" description="Disordered" evidence="1">
    <location>
        <begin position="266"/>
        <end position="289"/>
    </location>
</feature>
<protein>
    <submittedName>
        <fullName evidence="3">Uncharacterized protein</fullName>
    </submittedName>
</protein>
<dbReference type="HOGENOM" id="CLU_864474_0_0_1"/>
<sequence length="322" mass="35314">MLRGKQSKGQIALHSLMVIVFVGSIAAQVAGTHNVASNRYDTAITPPSAAFQIWTIIYLLTIALIIWQFFANLYGSSKLDYAFNVLMMSAFVLGAVWMYLFGLDDTGPQFFLILFYSLLITAASLLARYCHVHPFVRIAIDTHTSWILFATTLSGFCYVKYSFWMSPDSPASSSLVDLLHEADYSLVLMFAVLLQGCLSIVCASFAFGLVSVWACSWITARLFGTQSSADMPSLRFSAGSGILISIGMTVLGGFLFDNNIHEQREQSIKARSAENTTSEKETSKTNSPSTYKLISKDIDQANPTPVIIETPSIPNSELSVLA</sequence>
<dbReference type="OMA" id="DTHTSWI"/>
<keyword evidence="2" id="KW-1133">Transmembrane helix</keyword>
<evidence type="ECO:0000256" key="1">
    <source>
        <dbReference type="SAM" id="MobiDB-lite"/>
    </source>
</evidence>
<feature type="transmembrane region" description="Helical" evidence="2">
    <location>
        <begin position="236"/>
        <end position="256"/>
    </location>
</feature>
<feature type="transmembrane region" description="Helical" evidence="2">
    <location>
        <begin position="184"/>
        <end position="215"/>
    </location>
</feature>
<keyword evidence="2" id="KW-0472">Membrane</keyword>
<feature type="transmembrane region" description="Helical" evidence="2">
    <location>
        <begin position="107"/>
        <end position="126"/>
    </location>
</feature>
<proteinExistence type="predicted"/>
<keyword evidence="2" id="KW-0812">Transmembrane</keyword>
<feature type="compositionally biased region" description="Basic and acidic residues" evidence="1">
    <location>
        <begin position="266"/>
        <end position="283"/>
    </location>
</feature>